<dbReference type="Proteomes" id="UP001430306">
    <property type="component" value="Unassembled WGS sequence"/>
</dbReference>
<proteinExistence type="predicted"/>
<gene>
    <name evidence="2" type="ORF">LOC71_13135</name>
</gene>
<accession>A0ABS8NJV2</accession>
<sequence length="93" mass="10539">MAKTTTDHSTIQQWVQERGGVPSTVESTTRSDSDVGLLRIDFPHGGRNDELSTISWEDFFAKFEEAQLAFLHDDETAEGDVSRFCKFIQREDA</sequence>
<keyword evidence="3" id="KW-1185">Reference proteome</keyword>
<feature type="region of interest" description="Disordered" evidence="1">
    <location>
        <begin position="1"/>
        <end position="30"/>
    </location>
</feature>
<reference evidence="2" key="1">
    <citation type="submission" date="2021-11" db="EMBL/GenBank/DDBJ databases">
        <title>Genome sequence.</title>
        <authorList>
            <person name="Sun Q."/>
        </authorList>
    </citation>
    <scope>NUCLEOTIDE SEQUENCE</scope>
    <source>
        <strain evidence="2">JC740</strain>
    </source>
</reference>
<evidence type="ECO:0000313" key="2">
    <source>
        <dbReference type="EMBL" id="MCC9643222.1"/>
    </source>
</evidence>
<dbReference type="RefSeq" id="WP_230252101.1">
    <property type="nucleotide sequence ID" value="NZ_JAJKFV010000004.1"/>
</dbReference>
<evidence type="ECO:0008006" key="4">
    <source>
        <dbReference type="Google" id="ProtNLM"/>
    </source>
</evidence>
<evidence type="ECO:0000313" key="3">
    <source>
        <dbReference type="Proteomes" id="UP001430306"/>
    </source>
</evidence>
<dbReference type="EMBL" id="JAJKFW010000023">
    <property type="protein sequence ID" value="MCC9643222.1"/>
    <property type="molecule type" value="Genomic_DNA"/>
</dbReference>
<comment type="caution">
    <text evidence="2">The sequence shown here is derived from an EMBL/GenBank/DDBJ whole genome shotgun (WGS) entry which is preliminary data.</text>
</comment>
<name>A0ABS8NJV2_9BACT</name>
<organism evidence="2 3">
    <name type="scientific">Rhodopirellula halodulae</name>
    <dbReference type="NCBI Taxonomy" id="2894198"/>
    <lineage>
        <taxon>Bacteria</taxon>
        <taxon>Pseudomonadati</taxon>
        <taxon>Planctomycetota</taxon>
        <taxon>Planctomycetia</taxon>
        <taxon>Pirellulales</taxon>
        <taxon>Pirellulaceae</taxon>
        <taxon>Rhodopirellula</taxon>
    </lineage>
</organism>
<protein>
    <recommendedName>
        <fullName evidence="4">1,4-alpha-glucan branching enzyme</fullName>
    </recommendedName>
</protein>
<evidence type="ECO:0000256" key="1">
    <source>
        <dbReference type="SAM" id="MobiDB-lite"/>
    </source>
</evidence>